<evidence type="ECO:0000313" key="13">
    <source>
        <dbReference type="EMBL" id="KAF2636735.1"/>
    </source>
</evidence>
<evidence type="ECO:0000256" key="4">
    <source>
        <dbReference type="ARBA" id="ARBA00022490"/>
    </source>
</evidence>
<evidence type="ECO:0000256" key="10">
    <source>
        <dbReference type="ARBA" id="ARBA00047904"/>
    </source>
</evidence>
<dbReference type="FunFam" id="3.30.930.10:FF:000013">
    <property type="entry name" value="Aspartate--tRNA ligase, cytoplasmic"/>
    <property type="match status" value="1"/>
</dbReference>
<evidence type="ECO:0000256" key="6">
    <source>
        <dbReference type="ARBA" id="ARBA00022741"/>
    </source>
</evidence>
<keyword evidence="8" id="KW-0648">Protein biosynthesis</keyword>
<comment type="catalytic activity">
    <reaction evidence="10">
        <text>tRNA(Asp) + L-aspartate + ATP = L-aspartyl-tRNA(Asp) + AMP + diphosphate</text>
        <dbReference type="Rhea" id="RHEA:19649"/>
        <dbReference type="Rhea" id="RHEA-COMP:9660"/>
        <dbReference type="Rhea" id="RHEA-COMP:9678"/>
        <dbReference type="ChEBI" id="CHEBI:29991"/>
        <dbReference type="ChEBI" id="CHEBI:30616"/>
        <dbReference type="ChEBI" id="CHEBI:33019"/>
        <dbReference type="ChEBI" id="CHEBI:78442"/>
        <dbReference type="ChEBI" id="CHEBI:78516"/>
        <dbReference type="ChEBI" id="CHEBI:456215"/>
        <dbReference type="EC" id="6.1.1.12"/>
    </reaction>
</comment>
<accession>A0A6A6RNJ8</accession>
<proteinExistence type="inferred from homology"/>
<dbReference type="InterPro" id="IPR004364">
    <property type="entry name" value="Aa-tRNA-synt_II"/>
</dbReference>
<dbReference type="Gene3D" id="3.30.930.10">
    <property type="entry name" value="Bira Bifunctional Protein, Domain 2"/>
    <property type="match status" value="1"/>
</dbReference>
<sequence>MSLKKVLGKLKPSSSSTPASDDENGVTSPTANGTASPRSSAAFGRASGEFKRNSHAIDKSKTEPLSPADSRSSLDRSKNDSATRSSGIFHRRTESPGHSQTFGSRTSVGNHHRSGSAHAASSPIRAVKEKLHIGVNDDSSDDLPLNREGEPMSRNQLRKHEKQAQQEERKKENLEKESEIKKRKREMEEQANKELTPEQKAKYGIIPPNSYAGEWRHEARMNIIEFTGADVGKEVRFRARVHHLRNMSSKFVFLLFRQELATIQGILVEHGDITKYMLYWAEHLDPETVVLVKGILQDPKSKQGEVTGASIHDVEVAVHSIHVEAAVTENLPFNVYEAEVSQKEVDEEIAKNDGKEGHARVKIADRTRLSNRVIDLRTTTSHGIFRIQSGICRFFRSHLDSEGFIEIHTPKLQGGATESGASVFKVGYFGRGAFLAQSPQLAKQMSISADFGRVYEIGAVFRAENSNTYRHLTEYTGLDLEMAIDEHYHEVLRTLDRTFKAIFTGIYTNFRTEIEIVKRQFPHEDLVWLEETPIIPFAEGIRMLNESGWRDEDGNPLDENEDMGTRDEVQLGRVIKQKLGTDYYVLDKFPVNARPFYAMPDPNNKNVTNSFDIFLRGQEILSGGQRIHDAHMLLDNMSRLKMDPSTMEEYIQGFQWGAPPHGGGGIGLERILMLLLSLGNIRHASMFPRDPKSLPERAVVKQLRHPEASTMHPPWEGQDRAAAGIEFQPITHLIANYGDATNTSWLEPRTEIWRDEFTGAAVGFVPQDGFAITVGDPLCHSTQYLKTMAGYLKFIKKERNLKPLWLLVGADAEEVLATKFNWRTFSVVAEQRVDPVHNPALQDSDIQRKIRHAEKEGVKISDYALGSPPPEDVKQKVDARVEDWLKNRKGRQVHLTNIHPWQDEEHRQYHVAQTADGTIAAFVAMAQLSPDHGWQVKYSLDFPNAPSGSIEYAVTHALKVVGQAGATNVTFGGGASSKFTPGHNVKGTRVKVLSRAYHAIATELKLTNKTEFREKLGATDDPSYICYPPHGLGPLAIKAILNFFEDDD</sequence>
<dbReference type="SUPFAM" id="SSF55681">
    <property type="entry name" value="Class II aaRS and biotin synthetases"/>
    <property type="match status" value="1"/>
</dbReference>
<dbReference type="PANTHER" id="PTHR43450:SF2">
    <property type="entry name" value="ASPARTATE--TRNA LIGASE"/>
    <property type="match status" value="1"/>
</dbReference>
<dbReference type="InterPro" id="IPR006195">
    <property type="entry name" value="aa-tRNA-synth_II"/>
</dbReference>
<dbReference type="AlphaFoldDB" id="A0A6A6RNJ8"/>
<feature type="compositionally biased region" description="Polar residues" evidence="11">
    <location>
        <begin position="96"/>
        <end position="109"/>
    </location>
</feature>
<dbReference type="InterPro" id="IPR024320">
    <property type="entry name" value="LPG_synthase_C"/>
</dbReference>
<evidence type="ECO:0000256" key="8">
    <source>
        <dbReference type="ARBA" id="ARBA00022917"/>
    </source>
</evidence>
<protein>
    <recommendedName>
        <fullName evidence="3">aspartate--tRNA ligase</fullName>
        <ecNumber evidence="3">6.1.1.12</ecNumber>
    </recommendedName>
</protein>
<feature type="domain" description="Aminoacyl-transfer RNA synthetases class-II family profile" evidence="12">
    <location>
        <begin position="385"/>
        <end position="688"/>
    </location>
</feature>
<keyword evidence="14" id="KW-1185">Reference proteome</keyword>
<comment type="subcellular location">
    <subcellularLocation>
        <location evidence="1">Cytoplasm</location>
    </subcellularLocation>
</comment>
<dbReference type="OrthoDB" id="372395at2759"/>
<keyword evidence="7" id="KW-0067">ATP-binding</keyword>
<dbReference type="GO" id="GO:0005524">
    <property type="term" value="F:ATP binding"/>
    <property type="evidence" value="ECO:0007669"/>
    <property type="project" value="UniProtKB-KW"/>
</dbReference>
<dbReference type="HAMAP" id="MF_02075">
    <property type="entry name" value="Asp_tRNA_synth_type2"/>
    <property type="match status" value="1"/>
</dbReference>
<dbReference type="Pfam" id="PF09924">
    <property type="entry name" value="LPG_synthase_C"/>
    <property type="match status" value="1"/>
</dbReference>
<evidence type="ECO:0000256" key="1">
    <source>
        <dbReference type="ARBA" id="ARBA00004496"/>
    </source>
</evidence>
<dbReference type="PANTHER" id="PTHR43450">
    <property type="entry name" value="ASPARTYL-TRNA SYNTHETASE"/>
    <property type="match status" value="1"/>
</dbReference>
<comment type="similarity">
    <text evidence="2">Belongs to the class-II aminoacyl-tRNA synthetase family. Type 2 subfamily.</text>
</comment>
<evidence type="ECO:0000256" key="2">
    <source>
        <dbReference type="ARBA" id="ARBA00005312"/>
    </source>
</evidence>
<dbReference type="GO" id="GO:0005829">
    <property type="term" value="C:cytosol"/>
    <property type="evidence" value="ECO:0007669"/>
    <property type="project" value="TreeGrafter"/>
</dbReference>
<evidence type="ECO:0000313" key="14">
    <source>
        <dbReference type="Proteomes" id="UP000799753"/>
    </source>
</evidence>
<keyword evidence="6" id="KW-0547">Nucleotide-binding</keyword>
<dbReference type="NCBIfam" id="TIGR00458">
    <property type="entry name" value="aspS_nondisc"/>
    <property type="match status" value="1"/>
</dbReference>
<keyword evidence="5" id="KW-0436">Ligase</keyword>
<dbReference type="GO" id="GO:0006422">
    <property type="term" value="P:aspartyl-tRNA aminoacylation"/>
    <property type="evidence" value="ECO:0007669"/>
    <property type="project" value="InterPro"/>
</dbReference>
<dbReference type="InterPro" id="IPR002312">
    <property type="entry name" value="Asp/Asn-tRNA-synth_IIb"/>
</dbReference>
<dbReference type="PRINTS" id="PR01042">
    <property type="entry name" value="TRNASYNTHASP"/>
</dbReference>
<evidence type="ECO:0000256" key="9">
    <source>
        <dbReference type="ARBA" id="ARBA00023146"/>
    </source>
</evidence>
<evidence type="ECO:0000256" key="5">
    <source>
        <dbReference type="ARBA" id="ARBA00022598"/>
    </source>
</evidence>
<evidence type="ECO:0000259" key="12">
    <source>
        <dbReference type="PROSITE" id="PS50862"/>
    </source>
</evidence>
<feature type="compositionally biased region" description="Basic and acidic residues" evidence="11">
    <location>
        <begin position="48"/>
        <end position="62"/>
    </location>
</feature>
<dbReference type="InterPro" id="IPR045864">
    <property type="entry name" value="aa-tRNA-synth_II/BPL/LPL"/>
</dbReference>
<reference evidence="13" key="1">
    <citation type="journal article" date="2020" name="Stud. Mycol.">
        <title>101 Dothideomycetes genomes: a test case for predicting lifestyles and emergence of pathogens.</title>
        <authorList>
            <person name="Haridas S."/>
            <person name="Albert R."/>
            <person name="Binder M."/>
            <person name="Bloem J."/>
            <person name="Labutti K."/>
            <person name="Salamov A."/>
            <person name="Andreopoulos B."/>
            <person name="Baker S."/>
            <person name="Barry K."/>
            <person name="Bills G."/>
            <person name="Bluhm B."/>
            <person name="Cannon C."/>
            <person name="Castanera R."/>
            <person name="Culley D."/>
            <person name="Daum C."/>
            <person name="Ezra D."/>
            <person name="Gonzalez J."/>
            <person name="Henrissat B."/>
            <person name="Kuo A."/>
            <person name="Liang C."/>
            <person name="Lipzen A."/>
            <person name="Lutzoni F."/>
            <person name="Magnuson J."/>
            <person name="Mondo S."/>
            <person name="Nolan M."/>
            <person name="Ohm R."/>
            <person name="Pangilinan J."/>
            <person name="Park H.-J."/>
            <person name="Ramirez L."/>
            <person name="Alfaro M."/>
            <person name="Sun H."/>
            <person name="Tritt A."/>
            <person name="Yoshinaga Y."/>
            <person name="Zwiers L.-H."/>
            <person name="Turgeon B."/>
            <person name="Goodwin S."/>
            <person name="Spatafora J."/>
            <person name="Crous P."/>
            <person name="Grigoriev I."/>
        </authorList>
    </citation>
    <scope>NUCLEOTIDE SEQUENCE</scope>
    <source>
        <strain evidence="13">CBS 473.64</strain>
    </source>
</reference>
<feature type="compositionally biased region" description="Basic and acidic residues" evidence="11">
    <location>
        <begin position="72"/>
        <end position="81"/>
    </location>
</feature>
<dbReference type="GO" id="GO:0003723">
    <property type="term" value="F:RNA binding"/>
    <property type="evidence" value="ECO:0007669"/>
    <property type="project" value="TreeGrafter"/>
</dbReference>
<dbReference type="Proteomes" id="UP000799753">
    <property type="component" value="Unassembled WGS sequence"/>
</dbReference>
<dbReference type="InterPro" id="IPR004523">
    <property type="entry name" value="Asp-tRNA_synthase_2"/>
</dbReference>
<dbReference type="Gene3D" id="2.40.50.140">
    <property type="entry name" value="Nucleic acid-binding proteins"/>
    <property type="match status" value="1"/>
</dbReference>
<gene>
    <name evidence="13" type="ORF">P280DRAFT_149061</name>
</gene>
<dbReference type="CDD" id="cd04320">
    <property type="entry name" value="AspRS_cyto_N"/>
    <property type="match status" value="1"/>
</dbReference>
<feature type="compositionally biased region" description="Basic and acidic residues" evidence="11">
    <location>
        <begin position="162"/>
        <end position="198"/>
    </location>
</feature>
<keyword evidence="4" id="KW-0963">Cytoplasm</keyword>
<feature type="compositionally biased region" description="Polar residues" evidence="11">
    <location>
        <begin position="12"/>
        <end position="39"/>
    </location>
</feature>
<organism evidence="13 14">
    <name type="scientific">Massarina eburnea CBS 473.64</name>
    <dbReference type="NCBI Taxonomy" id="1395130"/>
    <lineage>
        <taxon>Eukaryota</taxon>
        <taxon>Fungi</taxon>
        <taxon>Dikarya</taxon>
        <taxon>Ascomycota</taxon>
        <taxon>Pezizomycotina</taxon>
        <taxon>Dothideomycetes</taxon>
        <taxon>Pleosporomycetidae</taxon>
        <taxon>Pleosporales</taxon>
        <taxon>Massarineae</taxon>
        <taxon>Massarinaceae</taxon>
        <taxon>Massarina</taxon>
    </lineage>
</organism>
<evidence type="ECO:0000256" key="7">
    <source>
        <dbReference type="ARBA" id="ARBA00022840"/>
    </source>
</evidence>
<dbReference type="InterPro" id="IPR012340">
    <property type="entry name" value="NA-bd_OB-fold"/>
</dbReference>
<dbReference type="SUPFAM" id="SSF50249">
    <property type="entry name" value="Nucleic acid-binding proteins"/>
    <property type="match status" value="1"/>
</dbReference>
<evidence type="ECO:0000256" key="11">
    <source>
        <dbReference type="SAM" id="MobiDB-lite"/>
    </source>
</evidence>
<dbReference type="CDD" id="cd00776">
    <property type="entry name" value="AsxRS_core"/>
    <property type="match status" value="1"/>
</dbReference>
<dbReference type="GO" id="GO:0017101">
    <property type="term" value="C:aminoacyl-tRNA synthetase multienzyme complex"/>
    <property type="evidence" value="ECO:0007669"/>
    <property type="project" value="TreeGrafter"/>
</dbReference>
<dbReference type="Pfam" id="PF00152">
    <property type="entry name" value="tRNA-synt_2"/>
    <property type="match status" value="1"/>
</dbReference>
<dbReference type="PROSITE" id="PS50862">
    <property type="entry name" value="AA_TRNA_LIGASE_II"/>
    <property type="match status" value="1"/>
</dbReference>
<feature type="region of interest" description="Disordered" evidence="11">
    <location>
        <begin position="1"/>
        <end position="198"/>
    </location>
</feature>
<name>A0A6A6RNJ8_9PLEO</name>
<dbReference type="NCBIfam" id="NF003483">
    <property type="entry name" value="PRK05159.1"/>
    <property type="match status" value="1"/>
</dbReference>
<dbReference type="EC" id="6.1.1.12" evidence="3"/>
<dbReference type="EMBL" id="MU006797">
    <property type="protein sequence ID" value="KAF2636735.1"/>
    <property type="molecule type" value="Genomic_DNA"/>
</dbReference>
<keyword evidence="9 13" id="KW-0030">Aminoacyl-tRNA synthetase</keyword>
<dbReference type="GO" id="GO:0004815">
    <property type="term" value="F:aspartate-tRNA ligase activity"/>
    <property type="evidence" value="ECO:0007669"/>
    <property type="project" value="UniProtKB-EC"/>
</dbReference>
<evidence type="ECO:0000256" key="3">
    <source>
        <dbReference type="ARBA" id="ARBA00012841"/>
    </source>
</evidence>